<evidence type="ECO:0000313" key="25">
    <source>
        <dbReference type="EMBL" id="KAK1604400.1"/>
    </source>
</evidence>
<keyword evidence="11" id="KW-0677">Repeat</keyword>
<keyword evidence="8" id="KW-0808">Transferase</keyword>
<evidence type="ECO:0000256" key="2">
    <source>
        <dbReference type="ARBA" id="ARBA00008684"/>
    </source>
</evidence>
<evidence type="ECO:0000256" key="3">
    <source>
        <dbReference type="ARBA" id="ARBA00012513"/>
    </source>
</evidence>
<dbReference type="FunFam" id="1.10.510.10:FF:000358">
    <property type="entry name" value="Putative leucine-rich repeat receptor-like serine/threonine-protein kinase"/>
    <property type="match status" value="1"/>
</dbReference>
<dbReference type="SMART" id="SM00369">
    <property type="entry name" value="LRR_TYP"/>
    <property type="match status" value="8"/>
</dbReference>
<evidence type="ECO:0000256" key="18">
    <source>
        <dbReference type="ARBA" id="ARBA00023180"/>
    </source>
</evidence>
<evidence type="ECO:0000256" key="5">
    <source>
        <dbReference type="ARBA" id="ARBA00022527"/>
    </source>
</evidence>
<comment type="catalytic activity">
    <reaction evidence="19">
        <text>L-threonyl-[protein] + ATP = O-phospho-L-threonyl-[protein] + ADP + H(+)</text>
        <dbReference type="Rhea" id="RHEA:46608"/>
        <dbReference type="Rhea" id="RHEA-COMP:11060"/>
        <dbReference type="Rhea" id="RHEA-COMP:11605"/>
        <dbReference type="ChEBI" id="CHEBI:15378"/>
        <dbReference type="ChEBI" id="CHEBI:30013"/>
        <dbReference type="ChEBI" id="CHEBI:30616"/>
        <dbReference type="ChEBI" id="CHEBI:61977"/>
        <dbReference type="ChEBI" id="CHEBI:456216"/>
        <dbReference type="EC" id="2.7.11.1"/>
    </reaction>
</comment>
<evidence type="ECO:0000256" key="8">
    <source>
        <dbReference type="ARBA" id="ARBA00022679"/>
    </source>
</evidence>
<evidence type="ECO:0000256" key="14">
    <source>
        <dbReference type="ARBA" id="ARBA00022840"/>
    </source>
</evidence>
<evidence type="ECO:0000256" key="16">
    <source>
        <dbReference type="ARBA" id="ARBA00023136"/>
    </source>
</evidence>
<dbReference type="GO" id="GO:0004674">
    <property type="term" value="F:protein serine/threonine kinase activity"/>
    <property type="evidence" value="ECO:0007669"/>
    <property type="project" value="UniProtKB-KW"/>
</dbReference>
<dbReference type="Gene3D" id="3.80.10.10">
    <property type="entry name" value="Ribonuclease Inhibitor"/>
    <property type="match status" value="2"/>
</dbReference>
<keyword evidence="7" id="KW-0433">Leucine-rich repeat</keyword>
<dbReference type="Gene3D" id="1.10.510.10">
    <property type="entry name" value="Transferase(Phosphotransferase) domain 1"/>
    <property type="match status" value="1"/>
</dbReference>
<evidence type="ECO:0000256" key="15">
    <source>
        <dbReference type="ARBA" id="ARBA00022989"/>
    </source>
</evidence>
<keyword evidence="26" id="KW-1185">Reference proteome</keyword>
<evidence type="ECO:0000256" key="23">
    <source>
        <dbReference type="SAM" id="SignalP"/>
    </source>
</evidence>
<dbReference type="Pfam" id="PF08263">
    <property type="entry name" value="LRRNT_2"/>
    <property type="match status" value="1"/>
</dbReference>
<evidence type="ECO:0000256" key="11">
    <source>
        <dbReference type="ARBA" id="ARBA00022737"/>
    </source>
</evidence>
<dbReference type="InterPro" id="IPR050647">
    <property type="entry name" value="Plant_LRR-RLKs"/>
</dbReference>
<evidence type="ECO:0000256" key="17">
    <source>
        <dbReference type="ARBA" id="ARBA00023170"/>
    </source>
</evidence>
<comment type="similarity">
    <text evidence="2">Belongs to the protein kinase superfamily. Ser/Thr protein kinase family.</text>
</comment>
<evidence type="ECO:0000256" key="20">
    <source>
        <dbReference type="ARBA" id="ARBA00048679"/>
    </source>
</evidence>
<comment type="caution">
    <text evidence="25">The sequence shown here is derived from an EMBL/GenBank/DDBJ whole genome shotgun (WGS) entry which is preliminary data.</text>
</comment>
<keyword evidence="13" id="KW-0418">Kinase</keyword>
<dbReference type="InterPro" id="IPR011009">
    <property type="entry name" value="Kinase-like_dom_sf"/>
</dbReference>
<dbReference type="GO" id="GO:0033612">
    <property type="term" value="F:receptor serine/threonine kinase binding"/>
    <property type="evidence" value="ECO:0007669"/>
    <property type="project" value="TreeGrafter"/>
</dbReference>
<evidence type="ECO:0000259" key="24">
    <source>
        <dbReference type="PROSITE" id="PS50011"/>
    </source>
</evidence>
<dbReference type="FunFam" id="3.80.10.10:FF:000095">
    <property type="entry name" value="LRR receptor-like serine/threonine-protein kinase GSO1"/>
    <property type="match status" value="1"/>
</dbReference>
<feature type="binding site" evidence="21">
    <location>
        <position position="659"/>
    </location>
    <ligand>
        <name>ATP</name>
        <dbReference type="ChEBI" id="CHEBI:30616"/>
    </ligand>
</feature>
<dbReference type="FunFam" id="3.30.200.20:FF:000661">
    <property type="entry name" value="Serine-threonine protein kinase plant-type"/>
    <property type="match status" value="1"/>
</dbReference>
<comment type="catalytic activity">
    <reaction evidence="20">
        <text>L-seryl-[protein] + ATP = O-phospho-L-seryl-[protein] + ADP + H(+)</text>
        <dbReference type="Rhea" id="RHEA:17989"/>
        <dbReference type="Rhea" id="RHEA-COMP:9863"/>
        <dbReference type="Rhea" id="RHEA-COMP:11604"/>
        <dbReference type="ChEBI" id="CHEBI:15378"/>
        <dbReference type="ChEBI" id="CHEBI:29999"/>
        <dbReference type="ChEBI" id="CHEBI:30616"/>
        <dbReference type="ChEBI" id="CHEBI:83421"/>
        <dbReference type="ChEBI" id="CHEBI:456216"/>
        <dbReference type="EC" id="2.7.11.1"/>
    </reaction>
</comment>
<dbReference type="GO" id="GO:0005524">
    <property type="term" value="F:ATP binding"/>
    <property type="evidence" value="ECO:0007669"/>
    <property type="project" value="UniProtKB-UniRule"/>
</dbReference>
<dbReference type="InterPro" id="IPR000719">
    <property type="entry name" value="Prot_kinase_dom"/>
</dbReference>
<dbReference type="InterPro" id="IPR003591">
    <property type="entry name" value="Leu-rich_rpt_typical-subtyp"/>
</dbReference>
<keyword evidence="10 23" id="KW-0732">Signal</keyword>
<evidence type="ECO:0000256" key="1">
    <source>
        <dbReference type="ARBA" id="ARBA00004162"/>
    </source>
</evidence>
<gene>
    <name evidence="25" type="ORF">QYE76_028073</name>
</gene>
<dbReference type="AlphaFoldDB" id="A0AAD8VGY3"/>
<dbReference type="PANTHER" id="PTHR48056:SF73">
    <property type="entry name" value="LRR RECEPTOR-LIKE SERINE_THREONINE-PROTEIN KINASE EFR"/>
    <property type="match status" value="1"/>
</dbReference>
<dbReference type="PANTHER" id="PTHR48056">
    <property type="entry name" value="LRR RECEPTOR-LIKE SERINE/THREONINE-PROTEIN KINASE-RELATED"/>
    <property type="match status" value="1"/>
</dbReference>
<feature type="transmembrane region" description="Helical" evidence="22">
    <location>
        <begin position="571"/>
        <end position="593"/>
    </location>
</feature>
<keyword evidence="12 21" id="KW-0547">Nucleotide-binding</keyword>
<keyword evidence="16 22" id="KW-0472">Membrane</keyword>
<sequence length="924" mass="102314">MAVAPPCARIPVIPLLVLALLAMAASSSLCMANGSESDLAALMAFKAQLADPLGVLAHNWTGTSFCNWVGVSCSRRRQRVTKLSFSDTPFSGSLAPQLGNLSFLSVLNIVNANLMGSIPPELGRLGRLQTLRLKGNFLSNGIPTALGNLTRLKLLSLGINNLTGQIPHDIFIHTQKLDGLSLYENDLSGQIPPYLFNNTHSLRYILIDTNSFSGQIPPEMLLHLHKLTEIQLYENDLSGQIPSYLFNNTSLDRLFIQYNNLEGSMDFMSTLSNCREINIEHNSFSGSLPNNMGSLASRLVTFRAGYNKLTGGLEAAVSNISNLQTLDLSNNLLTEPIPKSIATVRNLTWLDLSSNEILGNIPTEIGMVGSLQRVFLSGNKLFGSIPSSFGNLSRLEKINLSNNQLNSTIPASLFRLDKLLILDLSYNSFDGALPTDFSRLTEMYQMDISSNFLIGSIPESIGQIKMLTYLNLSHNSFRGPMPDPLQKLTSLASLDLSFNNISGTIPMFLENFTDLTTLNLSFNMLEGQIPEGGVFSNLSLQCLIGNTRLCGSPRLEFSPCFDKSHSSRRHLIRFILPIAAVAFCSIATFLYLWTRKKLEITKVDIKSSFDSVDSIGHQIVSYRDLIHATNNFDGDNILGSGSFGKVFKGELNGLVVAIKVLDMRLEQAMRSFDAECRVLHMARHRNLIRILNTCSNLDFRALVLEYMPNGSLEKLLHQPPSPMHLGFLERLDIMLDVSMAMEYLHNDQYEGILHCDLKPSNVLFDQDMIAHVADFGIARLLLGDDNSMICASMSGTVGYMAPEYGSLGKASRKSDVFSYGIMLLEVFTRRRPTDAMFSGELTLRQWVHRAFPVDLVHVVDDQLLQGSTSSSSHNMNERFLAPVLELGLLCSSDLPNQRMTMSDAVVCLKKIKEEYNRSKDEGRI</sequence>
<dbReference type="PROSITE" id="PS50011">
    <property type="entry name" value="PROTEIN_KINASE_DOM"/>
    <property type="match status" value="1"/>
</dbReference>
<evidence type="ECO:0000256" key="7">
    <source>
        <dbReference type="ARBA" id="ARBA00022614"/>
    </source>
</evidence>
<dbReference type="PROSITE" id="PS00107">
    <property type="entry name" value="PROTEIN_KINASE_ATP"/>
    <property type="match status" value="1"/>
</dbReference>
<evidence type="ECO:0000256" key="10">
    <source>
        <dbReference type="ARBA" id="ARBA00022729"/>
    </source>
</evidence>
<evidence type="ECO:0000256" key="6">
    <source>
        <dbReference type="ARBA" id="ARBA00022553"/>
    </source>
</evidence>
<dbReference type="InterPro" id="IPR017441">
    <property type="entry name" value="Protein_kinase_ATP_BS"/>
</dbReference>
<keyword evidence="6" id="KW-0597">Phosphoprotein</keyword>
<feature type="signal peptide" evidence="23">
    <location>
        <begin position="1"/>
        <end position="27"/>
    </location>
</feature>
<evidence type="ECO:0000256" key="4">
    <source>
        <dbReference type="ARBA" id="ARBA00022475"/>
    </source>
</evidence>
<dbReference type="InterPro" id="IPR001611">
    <property type="entry name" value="Leu-rich_rpt"/>
</dbReference>
<evidence type="ECO:0000256" key="9">
    <source>
        <dbReference type="ARBA" id="ARBA00022692"/>
    </source>
</evidence>
<keyword evidence="18" id="KW-0325">Glycoprotein</keyword>
<reference evidence="25" key="1">
    <citation type="submission" date="2023-07" db="EMBL/GenBank/DDBJ databases">
        <title>A chromosome-level genome assembly of Lolium multiflorum.</title>
        <authorList>
            <person name="Chen Y."/>
            <person name="Copetti D."/>
            <person name="Kolliker R."/>
            <person name="Studer B."/>
        </authorList>
    </citation>
    <scope>NUCLEOTIDE SEQUENCE</scope>
    <source>
        <strain evidence="25">02402/16</strain>
        <tissue evidence="25">Leaf</tissue>
    </source>
</reference>
<feature type="chain" id="PRO_5042032457" description="non-specific serine/threonine protein kinase" evidence="23">
    <location>
        <begin position="28"/>
        <end position="924"/>
    </location>
</feature>
<evidence type="ECO:0000256" key="19">
    <source>
        <dbReference type="ARBA" id="ARBA00047899"/>
    </source>
</evidence>
<dbReference type="InterPro" id="IPR032675">
    <property type="entry name" value="LRR_dom_sf"/>
</dbReference>
<dbReference type="SUPFAM" id="SSF52058">
    <property type="entry name" value="L domain-like"/>
    <property type="match status" value="2"/>
</dbReference>
<dbReference type="SUPFAM" id="SSF56112">
    <property type="entry name" value="Protein kinase-like (PK-like)"/>
    <property type="match status" value="1"/>
</dbReference>
<dbReference type="GO" id="GO:0005886">
    <property type="term" value="C:plasma membrane"/>
    <property type="evidence" value="ECO:0007669"/>
    <property type="project" value="UniProtKB-SubCell"/>
</dbReference>
<protein>
    <recommendedName>
        <fullName evidence="3">non-specific serine/threonine protein kinase</fullName>
        <ecNumber evidence="3">2.7.11.1</ecNumber>
    </recommendedName>
</protein>
<dbReference type="Pfam" id="PF00069">
    <property type="entry name" value="Pkinase"/>
    <property type="match status" value="1"/>
</dbReference>
<dbReference type="InterPro" id="IPR008271">
    <property type="entry name" value="Ser/Thr_kinase_AS"/>
</dbReference>
<evidence type="ECO:0000256" key="13">
    <source>
        <dbReference type="ARBA" id="ARBA00022777"/>
    </source>
</evidence>
<dbReference type="Pfam" id="PF13855">
    <property type="entry name" value="LRR_8"/>
    <property type="match status" value="2"/>
</dbReference>
<dbReference type="SMART" id="SM00220">
    <property type="entry name" value="S_TKc"/>
    <property type="match status" value="1"/>
</dbReference>
<feature type="domain" description="Protein kinase" evidence="24">
    <location>
        <begin position="632"/>
        <end position="916"/>
    </location>
</feature>
<accession>A0AAD8VGY3</accession>
<comment type="subcellular location">
    <subcellularLocation>
        <location evidence="1">Cell membrane</location>
        <topology evidence="1">Single-pass membrane protein</topology>
    </subcellularLocation>
</comment>
<keyword evidence="4" id="KW-1003">Cell membrane</keyword>
<keyword evidence="14 21" id="KW-0067">ATP-binding</keyword>
<keyword evidence="15 22" id="KW-1133">Transmembrane helix</keyword>
<keyword evidence="17" id="KW-0675">Receptor</keyword>
<evidence type="ECO:0000313" key="26">
    <source>
        <dbReference type="Proteomes" id="UP001231189"/>
    </source>
</evidence>
<keyword evidence="9 22" id="KW-0812">Transmembrane</keyword>
<dbReference type="GO" id="GO:0099402">
    <property type="term" value="P:plant organ development"/>
    <property type="evidence" value="ECO:0007669"/>
    <property type="project" value="UniProtKB-ARBA"/>
</dbReference>
<dbReference type="Pfam" id="PF00560">
    <property type="entry name" value="LRR_1"/>
    <property type="match status" value="4"/>
</dbReference>
<dbReference type="GO" id="GO:0009653">
    <property type="term" value="P:anatomical structure morphogenesis"/>
    <property type="evidence" value="ECO:0007669"/>
    <property type="project" value="UniProtKB-ARBA"/>
</dbReference>
<dbReference type="FunFam" id="3.80.10.10:FF:000400">
    <property type="entry name" value="Nuclear pore complex protein NUP107"/>
    <property type="match status" value="1"/>
</dbReference>
<dbReference type="Gene3D" id="3.30.200.20">
    <property type="entry name" value="Phosphorylase Kinase, domain 1"/>
    <property type="match status" value="1"/>
</dbReference>
<evidence type="ECO:0000256" key="21">
    <source>
        <dbReference type="PROSITE-ProRule" id="PRU10141"/>
    </source>
</evidence>
<dbReference type="Proteomes" id="UP001231189">
    <property type="component" value="Unassembled WGS sequence"/>
</dbReference>
<dbReference type="PROSITE" id="PS51450">
    <property type="entry name" value="LRR"/>
    <property type="match status" value="1"/>
</dbReference>
<dbReference type="PROSITE" id="PS00108">
    <property type="entry name" value="PROTEIN_KINASE_ST"/>
    <property type="match status" value="1"/>
</dbReference>
<evidence type="ECO:0000256" key="12">
    <source>
        <dbReference type="ARBA" id="ARBA00022741"/>
    </source>
</evidence>
<proteinExistence type="inferred from homology"/>
<evidence type="ECO:0000256" key="22">
    <source>
        <dbReference type="SAM" id="Phobius"/>
    </source>
</evidence>
<dbReference type="EMBL" id="JAUUTY010000007">
    <property type="protein sequence ID" value="KAK1604400.1"/>
    <property type="molecule type" value="Genomic_DNA"/>
</dbReference>
<keyword evidence="5" id="KW-0723">Serine/threonine-protein kinase</keyword>
<dbReference type="InterPro" id="IPR013210">
    <property type="entry name" value="LRR_N_plant-typ"/>
</dbReference>
<organism evidence="25 26">
    <name type="scientific">Lolium multiflorum</name>
    <name type="common">Italian ryegrass</name>
    <name type="synonym">Lolium perenne subsp. multiflorum</name>
    <dbReference type="NCBI Taxonomy" id="4521"/>
    <lineage>
        <taxon>Eukaryota</taxon>
        <taxon>Viridiplantae</taxon>
        <taxon>Streptophyta</taxon>
        <taxon>Embryophyta</taxon>
        <taxon>Tracheophyta</taxon>
        <taxon>Spermatophyta</taxon>
        <taxon>Magnoliopsida</taxon>
        <taxon>Liliopsida</taxon>
        <taxon>Poales</taxon>
        <taxon>Poaceae</taxon>
        <taxon>BOP clade</taxon>
        <taxon>Pooideae</taxon>
        <taxon>Poodae</taxon>
        <taxon>Poeae</taxon>
        <taxon>Poeae Chloroplast Group 2 (Poeae type)</taxon>
        <taxon>Loliodinae</taxon>
        <taxon>Loliinae</taxon>
        <taxon>Lolium</taxon>
    </lineage>
</organism>
<name>A0AAD8VGY3_LOLMU</name>
<dbReference type="EC" id="2.7.11.1" evidence="3"/>